<evidence type="ECO:0000313" key="9">
    <source>
        <dbReference type="Proteomes" id="UP001178507"/>
    </source>
</evidence>
<feature type="transmembrane region" description="Helical" evidence="6">
    <location>
        <begin position="198"/>
        <end position="216"/>
    </location>
</feature>
<feature type="transmembrane region" description="Helical" evidence="6">
    <location>
        <begin position="167"/>
        <end position="186"/>
    </location>
</feature>
<name>A0AA36INS3_9DINO</name>
<evidence type="ECO:0000256" key="1">
    <source>
        <dbReference type="ARBA" id="ARBA00004141"/>
    </source>
</evidence>
<comment type="subcellular location">
    <subcellularLocation>
        <location evidence="1">Membrane</location>
        <topology evidence="1">Multi-pass membrane protein</topology>
    </subcellularLocation>
</comment>
<feature type="compositionally biased region" description="Basic and acidic residues" evidence="5">
    <location>
        <begin position="12"/>
        <end position="26"/>
    </location>
</feature>
<feature type="transmembrane region" description="Helical" evidence="6">
    <location>
        <begin position="395"/>
        <end position="415"/>
    </location>
</feature>
<keyword evidence="2 6" id="KW-0812">Transmembrane</keyword>
<evidence type="ECO:0000313" key="8">
    <source>
        <dbReference type="EMBL" id="CAJ1390089.1"/>
    </source>
</evidence>
<feature type="transmembrane region" description="Helical" evidence="6">
    <location>
        <begin position="266"/>
        <end position="286"/>
    </location>
</feature>
<gene>
    <name evidence="8" type="ORF">EVOR1521_LOCUS15590</name>
</gene>
<protein>
    <recommendedName>
        <fullName evidence="7">Amino acid transporter transmembrane domain-containing protein</fullName>
    </recommendedName>
</protein>
<feature type="transmembrane region" description="Helical" evidence="6">
    <location>
        <begin position="114"/>
        <end position="134"/>
    </location>
</feature>
<feature type="domain" description="Amino acid transporter transmembrane" evidence="7">
    <location>
        <begin position="82"/>
        <end position="472"/>
    </location>
</feature>
<evidence type="ECO:0000256" key="6">
    <source>
        <dbReference type="SAM" id="Phobius"/>
    </source>
</evidence>
<accession>A0AA36INS3</accession>
<feature type="transmembrane region" description="Helical" evidence="6">
    <location>
        <begin position="421"/>
        <end position="445"/>
    </location>
</feature>
<dbReference type="Gene3D" id="1.20.1740.10">
    <property type="entry name" value="Amino acid/polyamine transporter I"/>
    <property type="match status" value="1"/>
</dbReference>
<dbReference type="EMBL" id="CAUJNA010002001">
    <property type="protein sequence ID" value="CAJ1390089.1"/>
    <property type="molecule type" value="Genomic_DNA"/>
</dbReference>
<feature type="transmembrane region" description="Helical" evidence="6">
    <location>
        <begin position="298"/>
        <end position="322"/>
    </location>
</feature>
<feature type="transmembrane region" description="Helical" evidence="6">
    <location>
        <begin position="228"/>
        <end position="246"/>
    </location>
</feature>
<feature type="region of interest" description="Disordered" evidence="5">
    <location>
        <begin position="1"/>
        <end position="81"/>
    </location>
</feature>
<organism evidence="8 9">
    <name type="scientific">Effrenium voratum</name>
    <dbReference type="NCBI Taxonomy" id="2562239"/>
    <lineage>
        <taxon>Eukaryota</taxon>
        <taxon>Sar</taxon>
        <taxon>Alveolata</taxon>
        <taxon>Dinophyceae</taxon>
        <taxon>Suessiales</taxon>
        <taxon>Symbiodiniaceae</taxon>
        <taxon>Effrenium</taxon>
    </lineage>
</organism>
<keyword evidence="9" id="KW-1185">Reference proteome</keyword>
<dbReference type="Pfam" id="PF01490">
    <property type="entry name" value="Aa_trans"/>
    <property type="match status" value="1"/>
</dbReference>
<dbReference type="InterPro" id="IPR013057">
    <property type="entry name" value="AA_transpt_TM"/>
</dbReference>
<evidence type="ECO:0000256" key="4">
    <source>
        <dbReference type="ARBA" id="ARBA00023136"/>
    </source>
</evidence>
<dbReference type="AlphaFoldDB" id="A0AA36INS3"/>
<dbReference type="GO" id="GO:0016020">
    <property type="term" value="C:membrane"/>
    <property type="evidence" value="ECO:0007669"/>
    <property type="project" value="UniProtKB-SubCell"/>
</dbReference>
<keyword evidence="3 6" id="KW-1133">Transmembrane helix</keyword>
<reference evidence="8" key="1">
    <citation type="submission" date="2023-08" db="EMBL/GenBank/DDBJ databases">
        <authorList>
            <person name="Chen Y."/>
            <person name="Shah S."/>
            <person name="Dougan E. K."/>
            <person name="Thang M."/>
            <person name="Chan C."/>
        </authorList>
    </citation>
    <scope>NUCLEOTIDE SEQUENCE</scope>
</reference>
<evidence type="ECO:0000259" key="7">
    <source>
        <dbReference type="Pfam" id="PF01490"/>
    </source>
</evidence>
<proteinExistence type="predicted"/>
<keyword evidence="4 6" id="KW-0472">Membrane</keyword>
<evidence type="ECO:0000256" key="3">
    <source>
        <dbReference type="ARBA" id="ARBA00022989"/>
    </source>
</evidence>
<sequence length="489" mass="53251">MASIAIEVEPEVIGHEEDLSNEHPSEEAEEEPGIPSEKSHPRLAHARRKVTEEPHVPSSEDEETAHLVSGHARHKETEEHGKMTAVQAASNLVTCMVGASVLSLPRMVANNGWALGPLMVVLAGLVSYQACVLVDQAMEAIAEIHGQHPKNIGDVVQECFGLRGKRAVLFLTCVFQISKCGVYFVVIGTNLNYAMETVSLRAWSVTGAMICMRLIFVRDITVISQWSFIGVLASFVYLLTISAGGIEAAATRHTVTKLWPSTYSNLLADFAVMVYAYSPIDVLPVMKHDMKEPRQLYWSLRVAFMVVILIYVSLGSVAVLGWGDRLTGNVLLSMCEPPGCPGQLPAGTVPGKKWLLGYCLACAVVSNLMVTAPVVLYCVFRVLEAENPHLLANGLVNRAARIITVLGALMIALFMPFFTEILAVISTGLLSLLQVFVPVAITLALHLRRSTGGFVCFLREMMLTLLGLGMLTSGMSSALRNLYRAIHHM</sequence>
<dbReference type="PANTHER" id="PTHR22950">
    <property type="entry name" value="AMINO ACID TRANSPORTER"/>
    <property type="match status" value="1"/>
</dbReference>
<comment type="caution">
    <text evidence="8">The sequence shown here is derived from an EMBL/GenBank/DDBJ whole genome shotgun (WGS) entry which is preliminary data.</text>
</comment>
<dbReference type="GO" id="GO:0015179">
    <property type="term" value="F:L-amino acid transmembrane transporter activity"/>
    <property type="evidence" value="ECO:0007669"/>
    <property type="project" value="TreeGrafter"/>
</dbReference>
<evidence type="ECO:0000256" key="5">
    <source>
        <dbReference type="SAM" id="MobiDB-lite"/>
    </source>
</evidence>
<dbReference type="Proteomes" id="UP001178507">
    <property type="component" value="Unassembled WGS sequence"/>
</dbReference>
<feature type="transmembrane region" description="Helical" evidence="6">
    <location>
        <begin position="457"/>
        <end position="479"/>
    </location>
</feature>
<evidence type="ECO:0000256" key="2">
    <source>
        <dbReference type="ARBA" id="ARBA00022692"/>
    </source>
</evidence>
<feature type="transmembrane region" description="Helical" evidence="6">
    <location>
        <begin position="355"/>
        <end position="383"/>
    </location>
</feature>